<dbReference type="PANTHER" id="PTHR36974">
    <property type="entry name" value="MEMBRANE PROTEIN-RELATED"/>
    <property type="match status" value="1"/>
</dbReference>
<feature type="transmembrane region" description="Helical" evidence="1">
    <location>
        <begin position="21"/>
        <end position="47"/>
    </location>
</feature>
<gene>
    <name evidence="2" type="ORF">MTO99_10200</name>
</gene>
<proteinExistence type="predicted"/>
<keyword evidence="1" id="KW-1133">Transmembrane helix</keyword>
<feature type="transmembrane region" description="Helical" evidence="1">
    <location>
        <begin position="53"/>
        <end position="75"/>
    </location>
</feature>
<keyword evidence="1" id="KW-0472">Membrane</keyword>
<keyword evidence="3" id="KW-1185">Reference proteome</keyword>
<evidence type="ECO:0000313" key="2">
    <source>
        <dbReference type="EMBL" id="UOE42570.1"/>
    </source>
</evidence>
<dbReference type="EMBL" id="CP094528">
    <property type="protein sequence ID" value="UOE42570.1"/>
    <property type="molecule type" value="Genomic_DNA"/>
</dbReference>
<dbReference type="RefSeq" id="WP_243553514.1">
    <property type="nucleotide sequence ID" value="NZ_CP094528.1"/>
</dbReference>
<feature type="transmembrane region" description="Helical" evidence="1">
    <location>
        <begin position="120"/>
        <end position="137"/>
    </location>
</feature>
<accession>A0ABY4BTV1</accession>
<dbReference type="Proteomes" id="UP000832097">
    <property type="component" value="Chromosome"/>
</dbReference>
<feature type="transmembrane region" description="Helical" evidence="1">
    <location>
        <begin position="96"/>
        <end position="114"/>
    </location>
</feature>
<sequence length="173" mass="17581">MSTTAPTARTSAPRRNPWAQSFLSPVPIAFVIGTAGTALLGAFLAAFGTTVLTGWQAALTGGLVLMFLIGASGRLNPKLRRGLAAMVPPALPRPDLIVAATGVLEAAGAIGLLVPATHRIAAACLALLLIAVFPANVRAARLGDRLGTLSSPLVPRTIEQLLFVTACVAVAIG</sequence>
<evidence type="ECO:0000313" key="3">
    <source>
        <dbReference type="Proteomes" id="UP000832097"/>
    </source>
</evidence>
<keyword evidence="1" id="KW-0812">Transmembrane</keyword>
<organism evidence="2 3">
    <name type="scientific">Agromyces larvae</name>
    <dbReference type="NCBI Taxonomy" id="2929802"/>
    <lineage>
        <taxon>Bacteria</taxon>
        <taxon>Bacillati</taxon>
        <taxon>Actinomycetota</taxon>
        <taxon>Actinomycetes</taxon>
        <taxon>Micrococcales</taxon>
        <taxon>Microbacteriaceae</taxon>
        <taxon>Agromyces</taxon>
    </lineage>
</organism>
<name>A0ABY4BTV1_9MICO</name>
<evidence type="ECO:0000256" key="1">
    <source>
        <dbReference type="SAM" id="Phobius"/>
    </source>
</evidence>
<dbReference type="PANTHER" id="PTHR36974:SF1">
    <property type="entry name" value="DOXX FAMILY MEMBRANE PROTEIN"/>
    <property type="match status" value="1"/>
</dbReference>
<protein>
    <submittedName>
        <fullName evidence="2">DoxX family protein</fullName>
    </submittedName>
</protein>
<reference evidence="2 3" key="1">
    <citation type="submission" date="2022-03" db="EMBL/GenBank/DDBJ databases">
        <title>Mucilaginibacter sp. isolated from the gut of Protaetia brevitarsis seulensis larvae.</title>
        <authorList>
            <person name="Won M."/>
            <person name="Kim S.-J."/>
            <person name="Kwon S.-W."/>
        </authorList>
    </citation>
    <scope>NUCLEOTIDE SEQUENCE [LARGE SCALE GENOMIC DNA]</scope>
    <source>
        <strain evidence="2 3">CFWR-12</strain>
    </source>
</reference>